<feature type="transmembrane region" description="Helical" evidence="7">
    <location>
        <begin position="313"/>
        <end position="338"/>
    </location>
</feature>
<feature type="transmembrane region" description="Helical" evidence="7">
    <location>
        <begin position="58"/>
        <end position="80"/>
    </location>
</feature>
<gene>
    <name evidence="10" type="ORF">IC627_07155</name>
    <name evidence="9" type="ORF">PDPUS_1_01768</name>
</gene>
<organism evidence="9 11">
    <name type="scientific">Photobacterium damsela subsp. piscicida</name>
    <name type="common">Pasteurella piscicida</name>
    <dbReference type="NCBI Taxonomy" id="38294"/>
    <lineage>
        <taxon>Bacteria</taxon>
        <taxon>Pseudomonadati</taxon>
        <taxon>Pseudomonadota</taxon>
        <taxon>Gammaproteobacteria</taxon>
        <taxon>Vibrionales</taxon>
        <taxon>Vibrionaceae</taxon>
        <taxon>Photobacterium</taxon>
    </lineage>
</organism>
<feature type="transmembrane region" description="Helical" evidence="7">
    <location>
        <begin position="426"/>
        <end position="446"/>
    </location>
</feature>
<comment type="subcellular location">
    <subcellularLocation>
        <location evidence="1">Cell membrane</location>
        <topology evidence="1">Multi-pass membrane protein</topology>
    </subcellularLocation>
</comment>
<evidence type="ECO:0000313" key="10">
    <source>
        <dbReference type="EMBL" id="QOD57634.1"/>
    </source>
</evidence>
<name>A0A1V1VBT7_PHODP</name>
<evidence type="ECO:0000256" key="3">
    <source>
        <dbReference type="ARBA" id="ARBA00022475"/>
    </source>
</evidence>
<proteinExistence type="predicted"/>
<evidence type="ECO:0000256" key="7">
    <source>
        <dbReference type="SAM" id="Phobius"/>
    </source>
</evidence>
<dbReference type="PANTHER" id="PTHR30183">
    <property type="entry name" value="MOLYBDENUM TRANSPORT SYSTEM PERMEASE PROTEIN MODB"/>
    <property type="match status" value="1"/>
</dbReference>
<dbReference type="SUPFAM" id="SSF161098">
    <property type="entry name" value="MetI-like"/>
    <property type="match status" value="2"/>
</dbReference>
<keyword evidence="6 7" id="KW-0472">Membrane</keyword>
<feature type="transmembrane region" description="Helical" evidence="7">
    <location>
        <begin position="92"/>
        <end position="115"/>
    </location>
</feature>
<keyword evidence="3" id="KW-1003">Cell membrane</keyword>
<reference evidence="11" key="2">
    <citation type="submission" date="2017-05" db="EMBL/GenBank/DDBJ databases">
        <title>Whole genome sequence of fish pathogenic bacteria, Photobacterium damselae subsp. piscicida, strain 91-197, isolated from hybrid striped bass (Morone sp.) in USA.</title>
        <authorList>
            <person name="Teru Y."/>
            <person name="Hikima J."/>
            <person name="Kono T."/>
            <person name="Sakai M."/>
            <person name="Takano T."/>
            <person name="Hawke J.P."/>
            <person name="Takeyama H."/>
            <person name="Aoki T."/>
        </authorList>
    </citation>
    <scope>NUCLEOTIDE SEQUENCE [LARGE SCALE GENOMIC DNA]</scope>
    <source>
        <strain evidence="11">91-197</strain>
    </source>
</reference>
<evidence type="ECO:0000256" key="2">
    <source>
        <dbReference type="ARBA" id="ARBA00022448"/>
    </source>
</evidence>
<evidence type="ECO:0000313" key="9">
    <source>
        <dbReference type="EMBL" id="BAX53142.1"/>
    </source>
</evidence>
<feature type="domain" description="ABC transmembrane type-1" evidence="8">
    <location>
        <begin position="362"/>
        <end position="547"/>
    </location>
</feature>
<evidence type="ECO:0000256" key="5">
    <source>
        <dbReference type="ARBA" id="ARBA00022989"/>
    </source>
</evidence>
<evidence type="ECO:0000259" key="8">
    <source>
        <dbReference type="PROSITE" id="PS50928"/>
    </source>
</evidence>
<feature type="transmembrane region" description="Helical" evidence="7">
    <location>
        <begin position="7"/>
        <end position="32"/>
    </location>
</feature>
<evidence type="ECO:0000256" key="6">
    <source>
        <dbReference type="ARBA" id="ARBA00023136"/>
    </source>
</evidence>
<feature type="transmembrane region" description="Helical" evidence="7">
    <location>
        <begin position="480"/>
        <end position="500"/>
    </location>
</feature>
<feature type="domain" description="ABC transmembrane type-1" evidence="8">
    <location>
        <begin position="54"/>
        <end position="267"/>
    </location>
</feature>
<feature type="transmembrane region" description="Helical" evidence="7">
    <location>
        <begin position="358"/>
        <end position="380"/>
    </location>
</feature>
<sequence>MRRSLFILTIIIVFLPIIPGLFGVILPAFSYIPTLGLHHISLQGFYQVFQWPHVTDSIVITVWSGLISTAISLYLTYSFLRLFWHTVQWKKLEAWLSPLLAIPHVAFAIGLMFLVSPTGWLNRLLDLISSKLAIINLAQDPYALGLILVLTIKETPFLILMSIAVLQQLNTPQLVRISSSLGYSPQQTWQKVIFPQWLPKIRLPLYAVIAYGLSVVDLNLIIGPSQPSSFSVLVWQWFNDSDLSLLPRATAGALVLLLIAGIVLCAVRSLEWVILHHRRHWLIKGTNSKSANSDYPPANGWFVSTAPLRKVSLLIFLSLPIVTLPLLGIWSFALLWRFPDILPSRWSERFWQQEIEHITQLLTTSTLFAGLSALICLILVIGSLEFRDKYQLNIPVVVIAIPLIVPQLSLLFGIQITTLYFPTNTYFLWVLWGHIFYVFPYMYLALDGTWRSYDPRYSYTAASLGISPVRVWWQVKRPQLMTGIIFAFAMGLSVSFAQYLPTQMLGAGRITTLTTEAVALASGQDRRVTAIYGLLQGLLPLVSFTLALIFSKKYRITS</sequence>
<dbReference type="EMBL" id="AP018045">
    <property type="protein sequence ID" value="BAX53142.1"/>
    <property type="molecule type" value="Genomic_DNA"/>
</dbReference>
<dbReference type="InterPro" id="IPR035906">
    <property type="entry name" value="MetI-like_sf"/>
</dbReference>
<keyword evidence="4 7" id="KW-0812">Transmembrane</keyword>
<keyword evidence="2" id="KW-0813">Transport</keyword>
<feature type="transmembrane region" description="Helical" evidence="7">
    <location>
        <begin position="245"/>
        <end position="270"/>
    </location>
</feature>
<dbReference type="InterPro" id="IPR000515">
    <property type="entry name" value="MetI-like"/>
</dbReference>
<dbReference type="Proteomes" id="UP000516656">
    <property type="component" value="Chromosome 1"/>
</dbReference>
<evidence type="ECO:0000313" key="12">
    <source>
        <dbReference type="Proteomes" id="UP000516656"/>
    </source>
</evidence>
<dbReference type="PANTHER" id="PTHR30183:SF6">
    <property type="entry name" value="INNER MEMBRANE ABC TRANSPORTER PERMEASE PROTEIN YNJC"/>
    <property type="match status" value="1"/>
</dbReference>
<feature type="transmembrane region" description="Helical" evidence="7">
    <location>
        <begin position="392"/>
        <end position="414"/>
    </location>
</feature>
<evidence type="ECO:0000256" key="4">
    <source>
        <dbReference type="ARBA" id="ARBA00022692"/>
    </source>
</evidence>
<accession>A0A1V1VBT7</accession>
<evidence type="ECO:0000256" key="1">
    <source>
        <dbReference type="ARBA" id="ARBA00004651"/>
    </source>
</evidence>
<keyword evidence="5 7" id="KW-1133">Transmembrane helix</keyword>
<dbReference type="CDD" id="cd06261">
    <property type="entry name" value="TM_PBP2"/>
    <property type="match status" value="2"/>
</dbReference>
<dbReference type="GO" id="GO:0005886">
    <property type="term" value="C:plasma membrane"/>
    <property type="evidence" value="ECO:0007669"/>
    <property type="project" value="UniProtKB-SubCell"/>
</dbReference>
<dbReference type="GO" id="GO:0055085">
    <property type="term" value="P:transmembrane transport"/>
    <property type="evidence" value="ECO:0007669"/>
    <property type="project" value="InterPro"/>
</dbReference>
<reference evidence="9" key="1">
    <citation type="journal article" date="2017" name="Genome Announc.">
        <title>Whole-Genome Sequence of Photobacterium damselae subsp. piscicida Strain 91-197, Isolated from Hybrid Striped Bass (Morone sp.) in the United States.</title>
        <authorList>
            <person name="Teru Y."/>
            <person name="Hikima J."/>
            <person name="Kono T."/>
            <person name="Sakai M."/>
            <person name="Takano T."/>
            <person name="Hawke J.P."/>
            <person name="Takeyama H."/>
            <person name="Aoki T."/>
        </authorList>
    </citation>
    <scope>NUCLEOTIDE SEQUENCE</scope>
    <source>
        <strain evidence="9">91-197</strain>
    </source>
</reference>
<dbReference type="Gene3D" id="1.10.3720.10">
    <property type="entry name" value="MetI-like"/>
    <property type="match status" value="2"/>
</dbReference>
<evidence type="ECO:0000313" key="11">
    <source>
        <dbReference type="Proteomes" id="UP000218676"/>
    </source>
</evidence>
<dbReference type="PROSITE" id="PS50928">
    <property type="entry name" value="ABC_TM1"/>
    <property type="match status" value="2"/>
</dbReference>
<protein>
    <submittedName>
        <fullName evidence="9">Inner membrane ABC transporter permease protein YnjC</fullName>
    </submittedName>
    <submittedName>
        <fullName evidence="10">Thiamine ABC transporter permease</fullName>
    </submittedName>
</protein>
<reference evidence="10 12" key="3">
    <citation type="submission" date="2020-09" db="EMBL/GenBank/DDBJ databases">
        <title>Complete, closed and curated genome sequences of Photobacterium damselae subsp. piscicida isolates from Australia indicate localised evolution and additional plasmid-borne pathogenicity mechanisms.</title>
        <authorList>
            <person name="Baseggio L."/>
            <person name="Silayeva O."/>
            <person name="Buller N."/>
            <person name="Landos M."/>
            <person name="Engelstaedter J."/>
            <person name="Barnes A.C."/>
        </authorList>
    </citation>
    <scope>NUCLEOTIDE SEQUENCE [LARGE SCALE GENOMIC DNA]</scope>
    <source>
        <strain evidence="10 12">AS-16-0540-1</strain>
    </source>
</reference>
<feature type="transmembrane region" description="Helical" evidence="7">
    <location>
        <begin position="530"/>
        <end position="550"/>
    </location>
</feature>
<feature type="transmembrane region" description="Helical" evidence="7">
    <location>
        <begin position="142"/>
        <end position="166"/>
    </location>
</feature>
<dbReference type="RefSeq" id="WP_086958244.1">
    <property type="nucleotide sequence ID" value="NZ_AP018045.1"/>
</dbReference>
<dbReference type="AlphaFoldDB" id="A0A1V1VBT7"/>
<dbReference type="Proteomes" id="UP000218676">
    <property type="component" value="Chromosome 1"/>
</dbReference>
<dbReference type="EMBL" id="CP061854">
    <property type="protein sequence ID" value="QOD57634.1"/>
    <property type="molecule type" value="Genomic_DNA"/>
</dbReference>
<feature type="transmembrane region" description="Helical" evidence="7">
    <location>
        <begin position="203"/>
        <end position="225"/>
    </location>
</feature>